<dbReference type="InterPro" id="IPR000595">
    <property type="entry name" value="cNMP-bd_dom"/>
</dbReference>
<evidence type="ECO:0000256" key="2">
    <source>
        <dbReference type="ARBA" id="ARBA00023125"/>
    </source>
</evidence>
<organism evidence="5 6">
    <name type="scientific">Shinella sumterensis</name>
    <dbReference type="NCBI Taxonomy" id="1967501"/>
    <lineage>
        <taxon>Bacteria</taxon>
        <taxon>Pseudomonadati</taxon>
        <taxon>Pseudomonadota</taxon>
        <taxon>Alphaproteobacteria</taxon>
        <taxon>Hyphomicrobiales</taxon>
        <taxon>Rhizobiaceae</taxon>
        <taxon>Shinella</taxon>
    </lineage>
</organism>
<dbReference type="InterPro" id="IPR014710">
    <property type="entry name" value="RmlC-like_jellyroll"/>
</dbReference>
<dbReference type="Proteomes" id="UP001234585">
    <property type="component" value="Chromosome"/>
</dbReference>
<dbReference type="InterPro" id="IPR012318">
    <property type="entry name" value="HTH_CRP"/>
</dbReference>
<feature type="domain" description="HTH crp-type" evidence="4">
    <location>
        <begin position="161"/>
        <end position="234"/>
    </location>
</feature>
<evidence type="ECO:0000256" key="1">
    <source>
        <dbReference type="ARBA" id="ARBA00023015"/>
    </source>
</evidence>
<dbReference type="SUPFAM" id="SSF46785">
    <property type="entry name" value="Winged helix' DNA-binding domain"/>
    <property type="match status" value="1"/>
</dbReference>
<keyword evidence="2" id="KW-0238">DNA-binding</keyword>
<keyword evidence="3" id="KW-0804">Transcription</keyword>
<evidence type="ECO:0000259" key="4">
    <source>
        <dbReference type="PROSITE" id="PS51063"/>
    </source>
</evidence>
<dbReference type="InterPro" id="IPR036388">
    <property type="entry name" value="WH-like_DNA-bd_sf"/>
</dbReference>
<dbReference type="PROSITE" id="PS51063">
    <property type="entry name" value="HTH_CRP_2"/>
    <property type="match status" value="1"/>
</dbReference>
<keyword evidence="6" id="KW-1185">Reference proteome</keyword>
<name>A0AA50CK21_9HYPH</name>
<reference evidence="5 6" key="1">
    <citation type="submission" date="2023-08" db="EMBL/GenBank/DDBJ databases">
        <title>Pathogen: clinical or host-associated sample.</title>
        <authorList>
            <person name="Hergert J."/>
            <person name="Casey R."/>
            <person name="Wagner J."/>
            <person name="Young E.L."/>
            <person name="Oakeson K.F."/>
        </authorList>
    </citation>
    <scope>NUCLEOTIDE SEQUENCE [LARGE SCALE GENOMIC DNA]</scope>
    <source>
        <strain evidence="5 6">1760953</strain>
    </source>
</reference>
<evidence type="ECO:0000256" key="3">
    <source>
        <dbReference type="ARBA" id="ARBA00023163"/>
    </source>
</evidence>
<dbReference type="RefSeq" id="WP_306037068.1">
    <property type="nucleotide sequence ID" value="NZ_CP132302.1"/>
</dbReference>
<dbReference type="InterPro" id="IPR018490">
    <property type="entry name" value="cNMP-bd_dom_sf"/>
</dbReference>
<dbReference type="AlphaFoldDB" id="A0AA50CK21"/>
<keyword evidence="1" id="KW-0805">Transcription regulation</keyword>
<dbReference type="PANTHER" id="PTHR24567">
    <property type="entry name" value="CRP FAMILY TRANSCRIPTIONAL REGULATORY PROTEIN"/>
    <property type="match status" value="1"/>
</dbReference>
<protein>
    <submittedName>
        <fullName evidence="5">Crp/Fnr family transcriptional regulator</fullName>
    </submittedName>
</protein>
<dbReference type="GO" id="GO:0003677">
    <property type="term" value="F:DNA binding"/>
    <property type="evidence" value="ECO:0007669"/>
    <property type="project" value="UniProtKB-KW"/>
</dbReference>
<evidence type="ECO:0000313" key="5">
    <source>
        <dbReference type="EMBL" id="WLR96865.1"/>
    </source>
</evidence>
<dbReference type="EMBL" id="CP132302">
    <property type="protein sequence ID" value="WLR96865.1"/>
    <property type="molecule type" value="Genomic_DNA"/>
</dbReference>
<gene>
    <name evidence="5" type="ORF">Q9313_14320</name>
</gene>
<sequence>MASGTTARQQTRWQTPCQHCPLRGLETFRDFTPRELDFVAQFKTGELSVDRSSTILVEGMHSAHLFTVLSGWAFRYKLLPDGRRQIMNYVMPGDLLGLQGSLMGEMDHSVEALTPVTLCVFERAKLERLFERHPSLGYDLTWIAALEERILDEHLLSIGRRTALERTAYLLSFIQRRAHTAGLNGGRLVIPITQQHVADTLGLSLVHTNKTLRKLSDRQLMRWHDRGCEILDADGLQALAGWEGLQRGPRPFI</sequence>
<dbReference type="Gene3D" id="2.60.120.10">
    <property type="entry name" value="Jelly Rolls"/>
    <property type="match status" value="1"/>
</dbReference>
<dbReference type="Gene3D" id="1.10.10.10">
    <property type="entry name" value="Winged helix-like DNA-binding domain superfamily/Winged helix DNA-binding domain"/>
    <property type="match status" value="1"/>
</dbReference>
<dbReference type="InterPro" id="IPR050397">
    <property type="entry name" value="Env_Response_Regulators"/>
</dbReference>
<dbReference type="SUPFAM" id="SSF51206">
    <property type="entry name" value="cAMP-binding domain-like"/>
    <property type="match status" value="1"/>
</dbReference>
<dbReference type="PANTHER" id="PTHR24567:SF68">
    <property type="entry name" value="DNA-BINDING TRANSCRIPTIONAL DUAL REGULATOR CRP"/>
    <property type="match status" value="1"/>
</dbReference>
<dbReference type="Pfam" id="PF00027">
    <property type="entry name" value="cNMP_binding"/>
    <property type="match status" value="1"/>
</dbReference>
<proteinExistence type="predicted"/>
<dbReference type="GO" id="GO:0003700">
    <property type="term" value="F:DNA-binding transcription factor activity"/>
    <property type="evidence" value="ECO:0007669"/>
    <property type="project" value="TreeGrafter"/>
</dbReference>
<dbReference type="Pfam" id="PF13545">
    <property type="entry name" value="HTH_Crp_2"/>
    <property type="match status" value="1"/>
</dbReference>
<dbReference type="CDD" id="cd00038">
    <property type="entry name" value="CAP_ED"/>
    <property type="match status" value="1"/>
</dbReference>
<evidence type="ECO:0000313" key="6">
    <source>
        <dbReference type="Proteomes" id="UP001234585"/>
    </source>
</evidence>
<dbReference type="InterPro" id="IPR036390">
    <property type="entry name" value="WH_DNA-bd_sf"/>
</dbReference>
<dbReference type="GO" id="GO:0005829">
    <property type="term" value="C:cytosol"/>
    <property type="evidence" value="ECO:0007669"/>
    <property type="project" value="TreeGrafter"/>
</dbReference>
<accession>A0AA50CK21</accession>